<dbReference type="Pfam" id="PF13041">
    <property type="entry name" value="PPR_2"/>
    <property type="match status" value="5"/>
</dbReference>
<dbReference type="AlphaFoldDB" id="K3ZQP1"/>
<dbReference type="eggNOG" id="KOG4197">
    <property type="taxonomic scope" value="Eukaryota"/>
</dbReference>
<feature type="repeat" description="PPR" evidence="4">
    <location>
        <begin position="483"/>
        <end position="517"/>
    </location>
</feature>
<dbReference type="EMBL" id="AGNK02001343">
    <property type="status" value="NOT_ANNOTATED_CDS"/>
    <property type="molecule type" value="Genomic_DNA"/>
</dbReference>
<feature type="repeat" description="PPR" evidence="4">
    <location>
        <begin position="625"/>
        <end position="659"/>
    </location>
</feature>
<name>K3ZQP1_SETIT</name>
<reference evidence="7" key="1">
    <citation type="journal article" date="2012" name="Nat. Biotechnol.">
        <title>Reference genome sequence of the model plant Setaria.</title>
        <authorList>
            <person name="Bennetzen J.L."/>
            <person name="Schmutz J."/>
            <person name="Wang H."/>
            <person name="Percifield R."/>
            <person name="Hawkins J."/>
            <person name="Pontaroli A.C."/>
            <person name="Estep M."/>
            <person name="Feng L."/>
            <person name="Vaughn J.N."/>
            <person name="Grimwood J."/>
            <person name="Jenkins J."/>
            <person name="Barry K."/>
            <person name="Lindquist E."/>
            <person name="Hellsten U."/>
            <person name="Deshpande S."/>
            <person name="Wang X."/>
            <person name="Wu X."/>
            <person name="Mitros T."/>
            <person name="Triplett J."/>
            <person name="Yang X."/>
            <person name="Ye C.Y."/>
            <person name="Mauro-Herrera M."/>
            <person name="Wang L."/>
            <person name="Li P."/>
            <person name="Sharma M."/>
            <person name="Sharma R."/>
            <person name="Ronald P.C."/>
            <person name="Panaud O."/>
            <person name="Kellogg E.A."/>
            <person name="Brutnell T.P."/>
            <person name="Doust A.N."/>
            <person name="Tuskan G.A."/>
            <person name="Rokhsar D."/>
            <person name="Devos K.M."/>
        </authorList>
    </citation>
    <scope>NUCLEOTIDE SEQUENCE [LARGE SCALE GENOMIC DNA]</scope>
    <source>
        <strain evidence="7">cv. Yugu1</strain>
    </source>
</reference>
<dbReference type="EnsemblPlants" id="KQL26708">
    <property type="protein sequence ID" value="KQL26708"/>
    <property type="gene ID" value="SETIT_028921mg"/>
</dbReference>
<evidence type="ECO:0000256" key="4">
    <source>
        <dbReference type="PROSITE-ProRule" id="PRU00708"/>
    </source>
</evidence>
<feature type="repeat" description="PPR" evidence="4">
    <location>
        <begin position="590"/>
        <end position="624"/>
    </location>
</feature>
<dbReference type="PANTHER" id="PTHR47936:SF1">
    <property type="entry name" value="PENTATRICOPEPTIDE REPEAT-CONTAINING PROTEIN GUN1, CHLOROPLASTIC"/>
    <property type="match status" value="1"/>
</dbReference>
<feature type="region of interest" description="Disordered" evidence="5">
    <location>
        <begin position="240"/>
        <end position="260"/>
    </location>
</feature>
<feature type="repeat" description="PPR" evidence="4">
    <location>
        <begin position="378"/>
        <end position="412"/>
    </location>
</feature>
<dbReference type="Gramene" id="KQL26708">
    <property type="protein sequence ID" value="KQL26708"/>
    <property type="gene ID" value="SETIT_028921mg"/>
</dbReference>
<feature type="repeat" description="PPR" evidence="4">
    <location>
        <begin position="343"/>
        <end position="377"/>
    </location>
</feature>
<evidence type="ECO:0000256" key="1">
    <source>
        <dbReference type="ARBA" id="ARBA00007626"/>
    </source>
</evidence>
<feature type="repeat" description="PPR" evidence="4">
    <location>
        <begin position="413"/>
        <end position="447"/>
    </location>
</feature>
<dbReference type="InterPro" id="IPR002885">
    <property type="entry name" value="PPR_rpt"/>
</dbReference>
<feature type="repeat" description="PPR" evidence="4">
    <location>
        <begin position="304"/>
        <end position="335"/>
    </location>
</feature>
<dbReference type="Proteomes" id="UP000004995">
    <property type="component" value="Unassembled WGS sequence"/>
</dbReference>
<feature type="repeat" description="PPR" evidence="4">
    <location>
        <begin position="764"/>
        <end position="798"/>
    </location>
</feature>
<keyword evidence="2" id="KW-0677">Repeat</keyword>
<comment type="similarity">
    <text evidence="1">Belongs to the PPR family. P subfamily.</text>
</comment>
<sequence length="843" mass="91607">MNWPEARNRIAVAFREGRNASQQPIDGSSWLDLAGVLALGDPCPAYCLPAGLGQPHADLVIGVTVESGRIRDTLLHVSNRVCSPALCKTATTTAPCKLITRVGFNKPNLAAGSFIKKKKPLAVGWVNKMLGATNPASTNRNGSARHFPRIRPSGPRGLSSSRPSDCAHSSTTHPAEPIQTEQRARPECGRRQNHPLPLSRVDLAGGADLAARTAESPTPAGRLVRPAPCLPDFVGGIRQGKGGNNSYNPRRNQAAARRAATPTLPAAMRRRPEPRLVRSLAITASASPAAPARSLLTALPGVRDAVSYNIVLAALCHRGGDLPAALSLLRDMSMESDPGARPNAISYTTVMRGLCAARRADEAVGLLRTMQARSVRPDVVTYGTLIRGLCDAAEVDGAVELLDEMYESGIEPNVVVYGFLLRGYCKSGRWQDVGKVFEEMSRQGVEPDVSMFTGLIECLCKEGKIGKATKVKDMMVERGLEPNAVTYNVLINSLCKEGSVREAMALKKEMVENGVVPDVVTYNTLIAGLSGVLEMDEAMGLLEEMIQGDVVVEPNVITFSSVLHGLCKIGRMFQAIKVREMMAERGCMCDLVTYNCLIGGFLRVHKVKMVMKLLNELASSGLEPDSFTYSILINGFSKMWDVDRAEKFLCTMRQHGIEPERVHYIPLLAAICQQGMMERATILFNEMDKNCGLDVFAYNTMIHGACISGDKKMVKQLLKDMLDEGLTPDAATYSVLINMFAKLGDLEEAETVLKQMTASGFVPDIAVFDSLIKGYSAEGQINKVLKLVHELRDKNVALDSKIIRTIMNSLMASNEDKRILEGLPDLYLKNYCKATPSSCPRSS</sequence>
<feature type="repeat" description="PPR" evidence="4">
    <location>
        <begin position="694"/>
        <end position="728"/>
    </location>
</feature>
<dbReference type="PROSITE" id="PS51375">
    <property type="entry name" value="PPR"/>
    <property type="match status" value="13"/>
</dbReference>
<keyword evidence="7" id="KW-1185">Reference proteome</keyword>
<feature type="repeat" description="PPR" evidence="4">
    <location>
        <begin position="448"/>
        <end position="482"/>
    </location>
</feature>
<feature type="repeat" description="PPR" evidence="4">
    <location>
        <begin position="555"/>
        <end position="589"/>
    </location>
</feature>
<feature type="compositionally biased region" description="Low complexity" evidence="5">
    <location>
        <begin position="150"/>
        <end position="164"/>
    </location>
</feature>
<dbReference type="NCBIfam" id="TIGR00756">
    <property type="entry name" value="PPR"/>
    <property type="match status" value="12"/>
</dbReference>
<accession>K3ZQP1</accession>
<evidence type="ECO:0000256" key="5">
    <source>
        <dbReference type="SAM" id="MobiDB-lite"/>
    </source>
</evidence>
<dbReference type="HOGENOM" id="CLU_337836_0_0_1"/>
<feature type="repeat" description="PPR" evidence="4">
    <location>
        <begin position="729"/>
        <end position="763"/>
    </location>
</feature>
<dbReference type="InterPro" id="IPR011990">
    <property type="entry name" value="TPR-like_helical_dom_sf"/>
</dbReference>
<evidence type="ECO:0008006" key="8">
    <source>
        <dbReference type="Google" id="ProtNLM"/>
    </source>
</evidence>
<evidence type="ECO:0000256" key="3">
    <source>
        <dbReference type="ARBA" id="ARBA00022946"/>
    </source>
</evidence>
<dbReference type="Pfam" id="PF12854">
    <property type="entry name" value="PPR_1"/>
    <property type="match status" value="1"/>
</dbReference>
<feature type="compositionally biased region" description="Low complexity" evidence="5">
    <location>
        <begin position="249"/>
        <end position="260"/>
    </location>
</feature>
<dbReference type="GO" id="GO:0003729">
    <property type="term" value="F:mRNA binding"/>
    <property type="evidence" value="ECO:0000318"/>
    <property type="project" value="GO_Central"/>
</dbReference>
<protein>
    <recommendedName>
        <fullName evidence="8">Pentacotripeptide-repeat region of PRORP domain-containing protein</fullName>
    </recommendedName>
</protein>
<dbReference type="PANTHER" id="PTHR47936">
    <property type="entry name" value="PPR_LONG DOMAIN-CONTAINING PROTEIN"/>
    <property type="match status" value="1"/>
</dbReference>
<dbReference type="Gene3D" id="1.25.40.10">
    <property type="entry name" value="Tetratricopeptide repeat domain"/>
    <property type="match status" value="5"/>
</dbReference>
<dbReference type="InParanoid" id="K3ZQP1"/>
<reference evidence="6" key="2">
    <citation type="submission" date="2018-08" db="UniProtKB">
        <authorList>
            <consortium name="EnsemblPlants"/>
        </authorList>
    </citation>
    <scope>IDENTIFICATION</scope>
    <source>
        <strain evidence="6">Yugu1</strain>
    </source>
</reference>
<evidence type="ECO:0000313" key="7">
    <source>
        <dbReference type="Proteomes" id="UP000004995"/>
    </source>
</evidence>
<evidence type="ECO:0000256" key="2">
    <source>
        <dbReference type="ARBA" id="ARBA00022737"/>
    </source>
</evidence>
<dbReference type="Pfam" id="PF01535">
    <property type="entry name" value="PPR"/>
    <property type="match status" value="2"/>
</dbReference>
<evidence type="ECO:0000313" key="6">
    <source>
        <dbReference type="EnsemblPlants" id="KQL26708"/>
    </source>
</evidence>
<organism evidence="6 7">
    <name type="scientific">Setaria italica</name>
    <name type="common">Foxtail millet</name>
    <name type="synonym">Panicum italicum</name>
    <dbReference type="NCBI Taxonomy" id="4555"/>
    <lineage>
        <taxon>Eukaryota</taxon>
        <taxon>Viridiplantae</taxon>
        <taxon>Streptophyta</taxon>
        <taxon>Embryophyta</taxon>
        <taxon>Tracheophyta</taxon>
        <taxon>Spermatophyta</taxon>
        <taxon>Magnoliopsida</taxon>
        <taxon>Liliopsida</taxon>
        <taxon>Poales</taxon>
        <taxon>Poaceae</taxon>
        <taxon>PACMAD clade</taxon>
        <taxon>Panicoideae</taxon>
        <taxon>Panicodae</taxon>
        <taxon>Paniceae</taxon>
        <taxon>Cenchrinae</taxon>
        <taxon>Setaria</taxon>
    </lineage>
</organism>
<proteinExistence type="inferred from homology"/>
<feature type="region of interest" description="Disordered" evidence="5">
    <location>
        <begin position="132"/>
        <end position="200"/>
    </location>
</feature>
<feature type="repeat" description="PPR" evidence="4">
    <location>
        <begin position="518"/>
        <end position="552"/>
    </location>
</feature>
<keyword evidence="3" id="KW-0809">Transit peptide</keyword>
<dbReference type="OMA" id="FENMIAN"/>